<name>A0A0N7H101_PSEFL</name>
<dbReference type="AlphaFoldDB" id="A0A0N7H101"/>
<accession>A0A0N7H101</accession>
<protein>
    <recommendedName>
        <fullName evidence="3">DUF2806 domain-containing protein</fullName>
    </recommendedName>
</protein>
<evidence type="ECO:0000313" key="1">
    <source>
        <dbReference type="EMBL" id="ALI04564.1"/>
    </source>
</evidence>
<evidence type="ECO:0000313" key="2">
    <source>
        <dbReference type="Proteomes" id="UP000066487"/>
    </source>
</evidence>
<reference evidence="1 2" key="2">
    <citation type="journal article" date="2018" name="Nature">
        <title>Mutant phenotypes for thousands of bacterial genes of unknown function.</title>
        <authorList>
            <person name="Price M.N."/>
            <person name="Wetmore K.M."/>
            <person name="Waters R.J."/>
            <person name="Callaghan M."/>
            <person name="Ray J."/>
            <person name="Liu H."/>
            <person name="Kuehl J.V."/>
            <person name="Melnyk R.A."/>
            <person name="Lamson J.S."/>
            <person name="Suh Y."/>
            <person name="Carlson H.K."/>
            <person name="Esquivel Z."/>
            <person name="Sadeeshkumar H."/>
            <person name="Chakraborty R."/>
            <person name="Zane G.M."/>
            <person name="Rubin B.E."/>
            <person name="Wall J.D."/>
            <person name="Visel A."/>
            <person name="Bristow J."/>
            <person name="Blow M.J."/>
            <person name="Arkin A.P."/>
            <person name="Deutschbauer A.M."/>
        </authorList>
    </citation>
    <scope>NUCLEOTIDE SEQUENCE [LARGE SCALE GENOMIC DNA]</scope>
    <source>
        <strain evidence="1 2">FW300-N2E3</strain>
    </source>
</reference>
<proteinExistence type="predicted"/>
<gene>
    <name evidence="1" type="ORF">AO353_27220</name>
</gene>
<dbReference type="Pfam" id="PF10987">
    <property type="entry name" value="DUF2806"/>
    <property type="match status" value="1"/>
</dbReference>
<evidence type="ECO:0008006" key="3">
    <source>
        <dbReference type="Google" id="ProtNLM"/>
    </source>
</evidence>
<organism evidence="1 2">
    <name type="scientific">Pseudomonas fluorescens</name>
    <dbReference type="NCBI Taxonomy" id="294"/>
    <lineage>
        <taxon>Bacteria</taxon>
        <taxon>Pseudomonadati</taxon>
        <taxon>Pseudomonadota</taxon>
        <taxon>Gammaproteobacteria</taxon>
        <taxon>Pseudomonadales</taxon>
        <taxon>Pseudomonadaceae</taxon>
        <taxon>Pseudomonas</taxon>
    </lineage>
</organism>
<dbReference type="Proteomes" id="UP000066487">
    <property type="component" value="Chromosome"/>
</dbReference>
<reference evidence="2" key="1">
    <citation type="submission" date="2015-09" db="EMBL/GenBank/DDBJ databases">
        <title>Whole genome sequence of Pseudomonas fluorescens FW300-N2E3.</title>
        <authorList>
            <person name="Ray J."/>
            <person name="Melnyk R."/>
            <person name="Deutschbauer A."/>
        </authorList>
    </citation>
    <scope>NUCLEOTIDE SEQUENCE [LARGE SCALE GENOMIC DNA]</scope>
    <source>
        <strain evidence="2">FW300-N2E3</strain>
    </source>
</reference>
<dbReference type="RefSeq" id="WP_054597764.1">
    <property type="nucleotide sequence ID" value="NZ_CP012830.1"/>
</dbReference>
<sequence length="320" mass="35906">MEPVTTTKGIGSAVKICVNLAKAVGPFFISQFDYAKFKYLDFKTKQAQTAGYAEYFLAEARSLVDLKTEQIRDSLNKTGLERLKAEENVALITKEINRLLVYSKVPAHVRYLEGEKEQDSSTSTEENISINETWLDRFNDLASKLNEDWRQDLLAKSFAVEADKPGTIDLDTLFTIARLDQRSFYFFDAVLSNSLKLYEVYFLPIEENTFALKIDVHGAEHDIGNILYQLQHTGLLIHDDALGVNLKAGSLAQFRYHDDVLAAIPPTNCSFPGVITTRAGSALAALCSTAPTEIGITIFNSFEAKLKERNSLHKRYSLKE</sequence>
<dbReference type="InterPro" id="IPR021254">
    <property type="entry name" value="DUF2806"/>
</dbReference>
<dbReference type="OrthoDB" id="7067655at2"/>
<dbReference type="EMBL" id="CP012830">
    <property type="protein sequence ID" value="ALI04564.1"/>
    <property type="molecule type" value="Genomic_DNA"/>
</dbReference>